<dbReference type="SUPFAM" id="SSF49854">
    <property type="entry name" value="Spermadhesin, CUB domain"/>
    <property type="match status" value="2"/>
</dbReference>
<evidence type="ECO:0000313" key="5">
    <source>
        <dbReference type="Proteomes" id="UP000288716"/>
    </source>
</evidence>
<feature type="non-terminal residue" evidence="4">
    <location>
        <position position="250"/>
    </location>
</feature>
<dbReference type="InterPro" id="IPR035914">
    <property type="entry name" value="Sperma_CUB_dom_sf"/>
</dbReference>
<name>A0A443RW76_9ACAR</name>
<keyword evidence="1" id="KW-1015">Disulfide bond</keyword>
<dbReference type="InterPro" id="IPR053207">
    <property type="entry name" value="Non-NMDA_GluR_Accessory"/>
</dbReference>
<dbReference type="STRING" id="299467.A0A443RW76"/>
<dbReference type="GO" id="GO:0005886">
    <property type="term" value="C:plasma membrane"/>
    <property type="evidence" value="ECO:0007669"/>
    <property type="project" value="TreeGrafter"/>
</dbReference>
<keyword evidence="5" id="KW-1185">Reference proteome</keyword>
<dbReference type="InterPro" id="IPR000859">
    <property type="entry name" value="CUB_dom"/>
</dbReference>
<evidence type="ECO:0000313" key="4">
    <source>
        <dbReference type="EMBL" id="RWS19627.1"/>
    </source>
</evidence>
<proteinExistence type="predicted"/>
<dbReference type="CDD" id="cd00041">
    <property type="entry name" value="CUB"/>
    <property type="match status" value="1"/>
</dbReference>
<dbReference type="OrthoDB" id="6022136at2759"/>
<dbReference type="VEuPathDB" id="VectorBase:LDEU012413"/>
<gene>
    <name evidence="4" type="ORF">B4U80_06890</name>
</gene>
<dbReference type="PANTHER" id="PTHR47537">
    <property type="entry name" value="CUBILIN"/>
    <property type="match status" value="1"/>
</dbReference>
<evidence type="ECO:0000256" key="1">
    <source>
        <dbReference type="ARBA" id="ARBA00023157"/>
    </source>
</evidence>
<dbReference type="Gene3D" id="2.60.120.290">
    <property type="entry name" value="Spermadhesin, CUB domain"/>
    <property type="match status" value="2"/>
</dbReference>
<dbReference type="PANTHER" id="PTHR47537:SF6">
    <property type="entry name" value="CUB DOMAIN-CONTAINING PROTEIN"/>
    <property type="match status" value="1"/>
</dbReference>
<evidence type="ECO:0000259" key="3">
    <source>
        <dbReference type="PROSITE" id="PS01180"/>
    </source>
</evidence>
<evidence type="ECO:0000256" key="2">
    <source>
        <dbReference type="PROSITE-ProRule" id="PRU00059"/>
    </source>
</evidence>
<dbReference type="Pfam" id="PF00431">
    <property type="entry name" value="CUB"/>
    <property type="match status" value="2"/>
</dbReference>
<dbReference type="EMBL" id="NCKV01024218">
    <property type="protein sequence ID" value="RWS19627.1"/>
    <property type="molecule type" value="Genomic_DNA"/>
</dbReference>
<comment type="caution">
    <text evidence="4">The sequence shown here is derived from an EMBL/GenBank/DDBJ whole genome shotgun (WGS) entry which is preliminary data.</text>
</comment>
<dbReference type="SMART" id="SM00042">
    <property type="entry name" value="CUB"/>
    <property type="match status" value="2"/>
</dbReference>
<feature type="domain" description="CUB" evidence="3">
    <location>
        <begin position="1"/>
        <end position="81"/>
    </location>
</feature>
<organism evidence="4 5">
    <name type="scientific">Leptotrombidium deliense</name>
    <dbReference type="NCBI Taxonomy" id="299467"/>
    <lineage>
        <taxon>Eukaryota</taxon>
        <taxon>Metazoa</taxon>
        <taxon>Ecdysozoa</taxon>
        <taxon>Arthropoda</taxon>
        <taxon>Chelicerata</taxon>
        <taxon>Arachnida</taxon>
        <taxon>Acari</taxon>
        <taxon>Acariformes</taxon>
        <taxon>Trombidiformes</taxon>
        <taxon>Prostigmata</taxon>
        <taxon>Anystina</taxon>
        <taxon>Parasitengona</taxon>
        <taxon>Trombiculoidea</taxon>
        <taxon>Trombiculidae</taxon>
        <taxon>Leptotrombidium</taxon>
    </lineage>
</organism>
<accession>A0A443RW76</accession>
<dbReference type="AlphaFoldDB" id="A0A443RW76"/>
<comment type="caution">
    <text evidence="2">Lacks conserved residue(s) required for the propagation of feature annotation.</text>
</comment>
<dbReference type="PROSITE" id="PS01180">
    <property type="entry name" value="CUB"/>
    <property type="match status" value="2"/>
</dbReference>
<feature type="domain" description="CUB" evidence="3">
    <location>
        <begin position="107"/>
        <end position="230"/>
    </location>
</feature>
<reference evidence="4 5" key="1">
    <citation type="journal article" date="2018" name="Gigascience">
        <title>Genomes of trombidid mites reveal novel predicted allergens and laterally-transferred genes associated with secondary metabolism.</title>
        <authorList>
            <person name="Dong X."/>
            <person name="Chaisiri K."/>
            <person name="Xia D."/>
            <person name="Armstrong S.D."/>
            <person name="Fang Y."/>
            <person name="Donnelly M.J."/>
            <person name="Kadowaki T."/>
            <person name="McGarry J.W."/>
            <person name="Darby A.C."/>
            <person name="Makepeace B.L."/>
        </authorList>
    </citation>
    <scope>NUCLEOTIDE SEQUENCE [LARGE SCALE GENOMIC DNA]</scope>
    <source>
        <strain evidence="4">UoL-UT</strain>
    </source>
</reference>
<dbReference type="Proteomes" id="UP000288716">
    <property type="component" value="Unassembled WGS sequence"/>
</dbReference>
<protein>
    <submittedName>
        <fullName evidence="4">Cubilin-like protein</fullName>
    </submittedName>
</protein>
<sequence>MFEVSSDEMREGTFMSPTYPGVYPKNLQCVYTFLGRKGQRLKIKFNDYDLFYGNEHCPFDYIKVYDGSSINDPLTNRYCAQYEFSERFVNLGFIGKRDGENIRGTECDQKILSHKESNGSLYSANYPFLYHSNTICTYYIYGLQDEQNLEKVLFDFEKIEIPVPKSDINDCMNASLKIYLTSESMDEPDYIFCGSDVSIPQVVSEGPIIVMLFSSGSSQGSGFKAHYSFETDYRVPGTPDPPGCRFKYDP</sequence>